<dbReference type="InterPro" id="IPR021109">
    <property type="entry name" value="Peptidase_aspartic_dom_sf"/>
</dbReference>
<evidence type="ECO:0000313" key="6">
    <source>
        <dbReference type="Proteomes" id="UP000215914"/>
    </source>
</evidence>
<keyword evidence="5" id="KW-0858">Xylan degradation</keyword>
<sequence>MQSKMLVLIQVIAIVLAFISQQHVALASLVVPVTKHTDATVNPLYSAHTYLDKVQYPSPLISTPAYWNQWRYVQQSLLIDLDAPFSWHYSFPRQEGCQECRQTVTCTESPCTDLRTTSSYQSPLCPPPTNTSMYDIYMDCETCPVNVISPVTGECSQVIPTYEQFMFTRSNGGAVYSYDPHITYPIAGSTPPWTFDPFPSDVLGVMALSSSPYALPAYLGEVDRVIALCLPSNVSAGPGVLLFGYGPYYLGPQRDVDVRSLLSYTALLKHPNSFGYFIGVNAIVIKKQSIIVPNNATTKISTLEPYTKLRTDIYSGVVRRVSKVTKRIPPAKSVAPFGLCFNTTVNGTTVGIKVPDIDLALQDGKKWTISTANSIKQVTEDVACLAVVDNGPTSEHAIVIGTHQFEDNLLVFDLITSTFGFSSSLLRNHTSCSNFDFAVSH</sequence>
<evidence type="ECO:0000256" key="2">
    <source>
        <dbReference type="SAM" id="SignalP"/>
    </source>
</evidence>
<dbReference type="PANTHER" id="PTHR47965">
    <property type="entry name" value="ASPARTYL PROTEASE-RELATED"/>
    <property type="match status" value="1"/>
</dbReference>
<dbReference type="PANTHER" id="PTHR47965:SF63">
    <property type="entry name" value="OS01G0937200 PROTEIN"/>
    <property type="match status" value="1"/>
</dbReference>
<keyword evidence="5" id="KW-0378">Hydrolase</keyword>
<dbReference type="Proteomes" id="UP000215914">
    <property type="component" value="Unassembled WGS sequence"/>
</dbReference>
<feature type="domain" description="Xylanase inhibitor N-terminal" evidence="4">
    <location>
        <begin position="74"/>
        <end position="244"/>
    </location>
</feature>
<dbReference type="GO" id="GO:0045493">
    <property type="term" value="P:xylan catabolic process"/>
    <property type="evidence" value="ECO:0007669"/>
    <property type="project" value="UniProtKB-KW"/>
</dbReference>
<feature type="domain" description="Xylanase inhibitor C-terminal" evidence="3">
    <location>
        <begin position="276"/>
        <end position="422"/>
    </location>
</feature>
<dbReference type="GO" id="GO:0006508">
    <property type="term" value="P:proteolysis"/>
    <property type="evidence" value="ECO:0007669"/>
    <property type="project" value="InterPro"/>
</dbReference>
<evidence type="ECO:0000259" key="3">
    <source>
        <dbReference type="Pfam" id="PF14541"/>
    </source>
</evidence>
<keyword evidence="5" id="KW-0624">Polysaccharide degradation</keyword>
<dbReference type="EMBL" id="MNCJ02000326">
    <property type="protein sequence ID" value="KAF5781712.1"/>
    <property type="molecule type" value="Genomic_DNA"/>
</dbReference>
<dbReference type="GO" id="GO:0004190">
    <property type="term" value="F:aspartic-type endopeptidase activity"/>
    <property type="evidence" value="ECO:0007669"/>
    <property type="project" value="InterPro"/>
</dbReference>
<organism evidence="5 6">
    <name type="scientific">Helianthus annuus</name>
    <name type="common">Common sunflower</name>
    <dbReference type="NCBI Taxonomy" id="4232"/>
    <lineage>
        <taxon>Eukaryota</taxon>
        <taxon>Viridiplantae</taxon>
        <taxon>Streptophyta</taxon>
        <taxon>Embryophyta</taxon>
        <taxon>Tracheophyta</taxon>
        <taxon>Spermatophyta</taxon>
        <taxon>Magnoliopsida</taxon>
        <taxon>eudicotyledons</taxon>
        <taxon>Gunneridae</taxon>
        <taxon>Pentapetalae</taxon>
        <taxon>asterids</taxon>
        <taxon>campanulids</taxon>
        <taxon>Asterales</taxon>
        <taxon>Asteraceae</taxon>
        <taxon>Asteroideae</taxon>
        <taxon>Heliantheae alliance</taxon>
        <taxon>Heliantheae</taxon>
        <taxon>Helianthus</taxon>
    </lineage>
</organism>
<dbReference type="InterPro" id="IPR032799">
    <property type="entry name" value="TAXi_C"/>
</dbReference>
<dbReference type="Pfam" id="PF14541">
    <property type="entry name" value="TAXi_C"/>
    <property type="match status" value="1"/>
</dbReference>
<dbReference type="GO" id="GO:0016798">
    <property type="term" value="F:hydrolase activity, acting on glycosyl bonds"/>
    <property type="evidence" value="ECO:0007669"/>
    <property type="project" value="UniProtKB-KW"/>
</dbReference>
<reference evidence="5" key="1">
    <citation type="journal article" date="2017" name="Nature">
        <title>The sunflower genome provides insights into oil metabolism, flowering and Asterid evolution.</title>
        <authorList>
            <person name="Badouin H."/>
            <person name="Gouzy J."/>
            <person name="Grassa C.J."/>
            <person name="Murat F."/>
            <person name="Staton S.E."/>
            <person name="Cottret L."/>
            <person name="Lelandais-Briere C."/>
            <person name="Owens G.L."/>
            <person name="Carrere S."/>
            <person name="Mayjonade B."/>
            <person name="Legrand L."/>
            <person name="Gill N."/>
            <person name="Kane N.C."/>
            <person name="Bowers J.E."/>
            <person name="Hubner S."/>
            <person name="Bellec A."/>
            <person name="Berard A."/>
            <person name="Berges H."/>
            <person name="Blanchet N."/>
            <person name="Boniface M.C."/>
            <person name="Brunel D."/>
            <person name="Catrice O."/>
            <person name="Chaidir N."/>
            <person name="Claudel C."/>
            <person name="Donnadieu C."/>
            <person name="Faraut T."/>
            <person name="Fievet G."/>
            <person name="Helmstetter N."/>
            <person name="King M."/>
            <person name="Knapp S.J."/>
            <person name="Lai Z."/>
            <person name="Le Paslier M.C."/>
            <person name="Lippi Y."/>
            <person name="Lorenzon L."/>
            <person name="Mandel J.R."/>
            <person name="Marage G."/>
            <person name="Marchand G."/>
            <person name="Marquand E."/>
            <person name="Bret-Mestries E."/>
            <person name="Morien E."/>
            <person name="Nambeesan S."/>
            <person name="Nguyen T."/>
            <person name="Pegot-Espagnet P."/>
            <person name="Pouilly N."/>
            <person name="Raftis F."/>
            <person name="Sallet E."/>
            <person name="Schiex T."/>
            <person name="Thomas J."/>
            <person name="Vandecasteele C."/>
            <person name="Vares D."/>
            <person name="Vear F."/>
            <person name="Vautrin S."/>
            <person name="Crespi M."/>
            <person name="Mangin B."/>
            <person name="Burke J.M."/>
            <person name="Salse J."/>
            <person name="Munos S."/>
            <person name="Vincourt P."/>
            <person name="Rieseberg L.H."/>
            <person name="Langlade N.B."/>
        </authorList>
    </citation>
    <scope>NUCLEOTIDE SEQUENCE</scope>
    <source>
        <tissue evidence="5">Leaves</tissue>
    </source>
</reference>
<feature type="chain" id="PRO_5039945389" evidence="2">
    <location>
        <begin position="18"/>
        <end position="441"/>
    </location>
</feature>
<keyword evidence="6" id="KW-1185">Reference proteome</keyword>
<evidence type="ECO:0000256" key="1">
    <source>
        <dbReference type="ARBA" id="ARBA00007447"/>
    </source>
</evidence>
<comment type="similarity">
    <text evidence="1">Belongs to the peptidase A1 family.</text>
</comment>
<dbReference type="InterPro" id="IPR032861">
    <property type="entry name" value="TAXi_N"/>
</dbReference>
<comment type="caution">
    <text evidence="5">The sequence shown here is derived from an EMBL/GenBank/DDBJ whole genome shotgun (WGS) entry which is preliminary data.</text>
</comment>
<proteinExistence type="inferred from homology"/>
<keyword evidence="5" id="KW-0326">Glycosidase</keyword>
<accession>A0A9K3HNW8</accession>
<gene>
    <name evidence="5" type="ORF">HanXRQr2_Chr11g0487011</name>
</gene>
<dbReference type="SUPFAM" id="SSF50630">
    <property type="entry name" value="Acid proteases"/>
    <property type="match status" value="1"/>
</dbReference>
<evidence type="ECO:0000259" key="4">
    <source>
        <dbReference type="Pfam" id="PF14543"/>
    </source>
</evidence>
<evidence type="ECO:0000313" key="5">
    <source>
        <dbReference type="EMBL" id="KAF5781712.1"/>
    </source>
</evidence>
<dbReference type="AlphaFoldDB" id="A0A9K3HNW8"/>
<dbReference type="Pfam" id="PF14543">
    <property type="entry name" value="TAXi_N"/>
    <property type="match status" value="1"/>
</dbReference>
<keyword evidence="5" id="KW-0119">Carbohydrate metabolism</keyword>
<name>A0A9K3HNW8_HELAN</name>
<feature type="signal peptide" evidence="2">
    <location>
        <begin position="1"/>
        <end position="17"/>
    </location>
</feature>
<protein>
    <submittedName>
        <fullName evidence="5">Aspartic peptidase A1 family, aspartic peptidase domain superfamily, xylanase inhibitor</fullName>
    </submittedName>
</protein>
<dbReference type="Gramene" id="mRNA:HanXRQr2_Chr11g0487011">
    <property type="protein sequence ID" value="CDS:HanXRQr2_Chr11g0487011.1"/>
    <property type="gene ID" value="HanXRQr2_Chr11g0487011"/>
</dbReference>
<dbReference type="InterPro" id="IPR001461">
    <property type="entry name" value="Aspartic_peptidase_A1"/>
</dbReference>
<reference evidence="5" key="2">
    <citation type="submission" date="2020-06" db="EMBL/GenBank/DDBJ databases">
        <title>Helianthus annuus Genome sequencing and assembly Release 2.</title>
        <authorList>
            <person name="Gouzy J."/>
            <person name="Langlade N."/>
            <person name="Munos S."/>
        </authorList>
    </citation>
    <scope>NUCLEOTIDE SEQUENCE</scope>
    <source>
        <tissue evidence="5">Leaves</tissue>
    </source>
</reference>
<keyword evidence="2" id="KW-0732">Signal</keyword>
<dbReference type="Gene3D" id="2.40.70.10">
    <property type="entry name" value="Acid Proteases"/>
    <property type="match status" value="2"/>
</dbReference>